<dbReference type="Pfam" id="PF07369">
    <property type="entry name" value="DUF1488"/>
    <property type="match status" value="1"/>
</dbReference>
<accession>A0A2N7VR10</accession>
<organism evidence="1 2">
    <name type="scientific">Trinickia soli</name>
    <dbReference type="NCBI Taxonomy" id="380675"/>
    <lineage>
        <taxon>Bacteria</taxon>
        <taxon>Pseudomonadati</taxon>
        <taxon>Pseudomonadota</taxon>
        <taxon>Betaproteobacteria</taxon>
        <taxon>Burkholderiales</taxon>
        <taxon>Burkholderiaceae</taxon>
        <taxon>Trinickia</taxon>
    </lineage>
</organism>
<evidence type="ECO:0000313" key="2">
    <source>
        <dbReference type="Proteomes" id="UP000235347"/>
    </source>
</evidence>
<gene>
    <name evidence="1" type="ORF">C0Z19_21435</name>
</gene>
<keyword evidence="2" id="KW-1185">Reference proteome</keyword>
<dbReference type="Proteomes" id="UP000235347">
    <property type="component" value="Unassembled WGS sequence"/>
</dbReference>
<sequence>MRVTFPDDAPVFDGAQMVVRFVANVEGVPLSCAITAEALEDHFGAGSTLESELLRAYADGRERIRDVCQRAIEQSDGAAVVLRSGLFRIERA</sequence>
<protein>
    <submittedName>
        <fullName evidence="1">DUF1488 domain-containing protein</fullName>
    </submittedName>
</protein>
<dbReference type="AlphaFoldDB" id="A0A2N7VR10"/>
<proteinExistence type="predicted"/>
<dbReference type="InterPro" id="IPR036692">
    <property type="entry name" value="Shew3726-like_sf"/>
</dbReference>
<dbReference type="RefSeq" id="WP_102611843.1">
    <property type="nucleotide sequence ID" value="NZ_CADIKD010000018.1"/>
</dbReference>
<reference evidence="1 2" key="1">
    <citation type="submission" date="2018-01" db="EMBL/GenBank/DDBJ databases">
        <title>Whole genome analyses suggest that Burkholderia sensu lato contains two further novel genera in the rhizoxinica-symbiotica group Mycetohabitans gen. nov., and Trinickia gen. nov.: implications for the evolution of diazotrophy and nodulation in the Burkholderiaceae.</title>
        <authorList>
            <person name="Estrada-de los Santos P."/>
            <person name="Palmer M."/>
            <person name="Chavez-Ramirez B."/>
            <person name="Beukes C."/>
            <person name="Steenkamp E.T."/>
            <person name="Hirsch A.M."/>
            <person name="Manyaka P."/>
            <person name="Maluk M."/>
            <person name="Lafos M."/>
            <person name="Crook M."/>
            <person name="Gross E."/>
            <person name="Simon M.F."/>
            <person name="Bueno dos Reis Junior F."/>
            <person name="Poole P.S."/>
            <person name="Venter S.N."/>
            <person name="James E.K."/>
        </authorList>
    </citation>
    <scope>NUCLEOTIDE SEQUENCE [LARGE SCALE GENOMIC DNA]</scope>
    <source>
        <strain evidence="1 2">GP25-8</strain>
    </source>
</reference>
<comment type="caution">
    <text evidence="1">The sequence shown here is derived from an EMBL/GenBank/DDBJ whole genome shotgun (WGS) entry which is preliminary data.</text>
</comment>
<dbReference type="EMBL" id="PNYB01000021">
    <property type="protein sequence ID" value="PMS19594.1"/>
    <property type="molecule type" value="Genomic_DNA"/>
</dbReference>
<name>A0A2N7VR10_9BURK</name>
<dbReference type="Gene3D" id="3.30.160.140">
    <property type="entry name" value="Shew3726-like"/>
    <property type="match status" value="1"/>
</dbReference>
<dbReference type="InterPro" id="IPR009962">
    <property type="entry name" value="DUF1488"/>
</dbReference>
<evidence type="ECO:0000313" key="1">
    <source>
        <dbReference type="EMBL" id="PMS19594.1"/>
    </source>
</evidence>
<dbReference type="SUPFAM" id="SSF160272">
    <property type="entry name" value="Shew3726-like"/>
    <property type="match status" value="1"/>
</dbReference>